<evidence type="ECO:0000313" key="3">
    <source>
        <dbReference type="EMBL" id="CAD7442963.1"/>
    </source>
</evidence>
<gene>
    <name evidence="3" type="ORF">TBIB3V08_LOCUS5376</name>
</gene>
<sequence>MSPHRMNDDASLLDEIYLYNRPRIKVPTATILGGPELHVDMGSTINLTCTIKYSPEPPAYIFWYHHDEVRNNLSVCASHTLLSLCCLPAYLTALLTACLTACLTLCLTACLTAFLNEFLSD</sequence>
<name>A0A7R9EZE7_9NEOP</name>
<dbReference type="SUPFAM" id="SSF48726">
    <property type="entry name" value="Immunoglobulin"/>
    <property type="match status" value="1"/>
</dbReference>
<proteinExistence type="predicted"/>
<dbReference type="InterPro" id="IPR037448">
    <property type="entry name" value="Zig-8"/>
</dbReference>
<keyword evidence="1" id="KW-0812">Transmembrane</keyword>
<reference evidence="3" key="1">
    <citation type="submission" date="2020-11" db="EMBL/GenBank/DDBJ databases">
        <authorList>
            <person name="Tran Van P."/>
        </authorList>
    </citation>
    <scope>NUCLEOTIDE SEQUENCE</scope>
</reference>
<dbReference type="AlphaFoldDB" id="A0A7R9EZE7"/>
<feature type="domain" description="Ig-like" evidence="2">
    <location>
        <begin position="27"/>
        <end position="64"/>
    </location>
</feature>
<dbReference type="PANTHER" id="PTHR23279">
    <property type="entry name" value="DEFECTIVE PROBOSCIS EXTENSION RESPONSE DPR -RELATED"/>
    <property type="match status" value="1"/>
</dbReference>
<dbReference type="PANTHER" id="PTHR23279:SF46">
    <property type="entry name" value="DEFECTIVE PROBOSCIS EXTENSION RESPONSE 10, ISOFORM A-RELATED"/>
    <property type="match status" value="1"/>
</dbReference>
<accession>A0A7R9EZE7</accession>
<dbReference type="Gene3D" id="2.60.40.10">
    <property type="entry name" value="Immunoglobulins"/>
    <property type="match status" value="1"/>
</dbReference>
<dbReference type="GO" id="GO:0050808">
    <property type="term" value="P:synapse organization"/>
    <property type="evidence" value="ECO:0007669"/>
    <property type="project" value="TreeGrafter"/>
</dbReference>
<protein>
    <recommendedName>
        <fullName evidence="2">Ig-like domain-containing protein</fullName>
    </recommendedName>
</protein>
<evidence type="ECO:0000259" key="2">
    <source>
        <dbReference type="PROSITE" id="PS50835"/>
    </source>
</evidence>
<dbReference type="InterPro" id="IPR036179">
    <property type="entry name" value="Ig-like_dom_sf"/>
</dbReference>
<organism evidence="3">
    <name type="scientific">Timema bartmani</name>
    <dbReference type="NCBI Taxonomy" id="61472"/>
    <lineage>
        <taxon>Eukaryota</taxon>
        <taxon>Metazoa</taxon>
        <taxon>Ecdysozoa</taxon>
        <taxon>Arthropoda</taxon>
        <taxon>Hexapoda</taxon>
        <taxon>Insecta</taxon>
        <taxon>Pterygota</taxon>
        <taxon>Neoptera</taxon>
        <taxon>Polyneoptera</taxon>
        <taxon>Phasmatodea</taxon>
        <taxon>Timematodea</taxon>
        <taxon>Timematoidea</taxon>
        <taxon>Timematidae</taxon>
        <taxon>Timema</taxon>
    </lineage>
</organism>
<dbReference type="InterPro" id="IPR013783">
    <property type="entry name" value="Ig-like_fold"/>
</dbReference>
<feature type="transmembrane region" description="Helical" evidence="1">
    <location>
        <begin position="89"/>
        <end position="115"/>
    </location>
</feature>
<dbReference type="InterPro" id="IPR007110">
    <property type="entry name" value="Ig-like_dom"/>
</dbReference>
<keyword evidence="1" id="KW-0472">Membrane</keyword>
<dbReference type="PROSITE" id="PS50835">
    <property type="entry name" value="IG_LIKE"/>
    <property type="match status" value="1"/>
</dbReference>
<keyword evidence="1" id="KW-1133">Transmembrane helix</keyword>
<dbReference type="GO" id="GO:0032589">
    <property type="term" value="C:neuron projection membrane"/>
    <property type="evidence" value="ECO:0007669"/>
    <property type="project" value="TreeGrafter"/>
</dbReference>
<dbReference type="EMBL" id="OD565930">
    <property type="protein sequence ID" value="CAD7442963.1"/>
    <property type="molecule type" value="Genomic_DNA"/>
</dbReference>
<evidence type="ECO:0000256" key="1">
    <source>
        <dbReference type="SAM" id="Phobius"/>
    </source>
</evidence>